<name>A0ABN9V4T2_9DINO</name>
<dbReference type="EMBL" id="CAUYUJ010016688">
    <property type="protein sequence ID" value="CAK0867846.1"/>
    <property type="molecule type" value="Genomic_DNA"/>
</dbReference>
<proteinExistence type="predicted"/>
<comment type="caution">
    <text evidence="2">The sequence shown here is derived from an EMBL/GenBank/DDBJ whole genome shotgun (WGS) entry which is preliminary data.</text>
</comment>
<keyword evidence="1" id="KW-0732">Signal</keyword>
<accession>A0ABN9V4T2</accession>
<organism evidence="2 3">
    <name type="scientific">Prorocentrum cordatum</name>
    <dbReference type="NCBI Taxonomy" id="2364126"/>
    <lineage>
        <taxon>Eukaryota</taxon>
        <taxon>Sar</taxon>
        <taxon>Alveolata</taxon>
        <taxon>Dinophyceae</taxon>
        <taxon>Prorocentrales</taxon>
        <taxon>Prorocentraceae</taxon>
        <taxon>Prorocentrum</taxon>
    </lineage>
</organism>
<reference evidence="2" key="1">
    <citation type="submission" date="2023-10" db="EMBL/GenBank/DDBJ databases">
        <authorList>
            <person name="Chen Y."/>
            <person name="Shah S."/>
            <person name="Dougan E. K."/>
            <person name="Thang M."/>
            <person name="Chan C."/>
        </authorList>
    </citation>
    <scope>NUCLEOTIDE SEQUENCE [LARGE SCALE GENOMIC DNA]</scope>
</reference>
<evidence type="ECO:0000313" key="2">
    <source>
        <dbReference type="EMBL" id="CAK0867846.1"/>
    </source>
</evidence>
<evidence type="ECO:0008006" key="4">
    <source>
        <dbReference type="Google" id="ProtNLM"/>
    </source>
</evidence>
<gene>
    <name evidence="2" type="ORF">PCOR1329_LOCUS54690</name>
</gene>
<feature type="signal peptide" evidence="1">
    <location>
        <begin position="1"/>
        <end position="19"/>
    </location>
</feature>
<evidence type="ECO:0000313" key="3">
    <source>
        <dbReference type="Proteomes" id="UP001189429"/>
    </source>
</evidence>
<evidence type="ECO:0000256" key="1">
    <source>
        <dbReference type="SAM" id="SignalP"/>
    </source>
</evidence>
<feature type="chain" id="PRO_5045312042" description="Selenoprotein O" evidence="1">
    <location>
        <begin position="20"/>
        <end position="306"/>
    </location>
</feature>
<dbReference type="Proteomes" id="UP001189429">
    <property type="component" value="Unassembled WGS sequence"/>
</dbReference>
<keyword evidence="3" id="KW-1185">Reference proteome</keyword>
<protein>
    <recommendedName>
        <fullName evidence="4">Selenoprotein O</fullName>
    </recommendedName>
</protein>
<sequence>MTVLGVLGRVLALAAGAVGGGIYPDGHWDLCTQVTAENANDFVKGHPDVAFGDVSLSKSRVSEIHGVAQNPGAGGWPTIRIFNNKTGYGGKAYDKKTSEAMCDELGPNNEYMRKLVEYAPLNCNIDDTIGCSKKAKKFIEKWADEPLEGISEGIQKQLLYLETASEPKKKSAKEWQQQRVDIFKQYARARLSLITALEREGKAPKRSDFSEHLYQNLEEYLKAEHPDWLPFPRECGELLAEGALKAAWVNCREPLLLRYDMVDCTPAEWVAAYEEPRRKLREGAVEDAEARLTPFGYTAEAEPEDA</sequence>